<reference evidence="1" key="2">
    <citation type="journal article" date="2024" name="Plant">
        <title>Genomic evolution and insights into agronomic trait innovations of Sesamum species.</title>
        <authorList>
            <person name="Miao H."/>
            <person name="Wang L."/>
            <person name="Qu L."/>
            <person name="Liu H."/>
            <person name="Sun Y."/>
            <person name="Le M."/>
            <person name="Wang Q."/>
            <person name="Wei S."/>
            <person name="Zheng Y."/>
            <person name="Lin W."/>
            <person name="Duan Y."/>
            <person name="Cao H."/>
            <person name="Xiong S."/>
            <person name="Wang X."/>
            <person name="Wei L."/>
            <person name="Li C."/>
            <person name="Ma Q."/>
            <person name="Ju M."/>
            <person name="Zhao R."/>
            <person name="Li G."/>
            <person name="Mu C."/>
            <person name="Tian Q."/>
            <person name="Mei H."/>
            <person name="Zhang T."/>
            <person name="Gao T."/>
            <person name="Zhang H."/>
        </authorList>
    </citation>
    <scope>NUCLEOTIDE SEQUENCE</scope>
    <source>
        <strain evidence="1">KEN8</strain>
    </source>
</reference>
<protein>
    <submittedName>
        <fullName evidence="1">Uncharacterized protein</fullName>
    </submittedName>
</protein>
<accession>A0AAW2R9T0</accession>
<gene>
    <name evidence="1" type="ORF">Scaly_0794000</name>
</gene>
<reference evidence="1" key="1">
    <citation type="submission" date="2020-06" db="EMBL/GenBank/DDBJ databases">
        <authorList>
            <person name="Li T."/>
            <person name="Hu X."/>
            <person name="Zhang T."/>
            <person name="Song X."/>
            <person name="Zhang H."/>
            <person name="Dai N."/>
            <person name="Sheng W."/>
            <person name="Hou X."/>
            <person name="Wei L."/>
        </authorList>
    </citation>
    <scope>NUCLEOTIDE SEQUENCE</scope>
    <source>
        <strain evidence="1">KEN8</strain>
        <tissue evidence="1">Leaf</tissue>
    </source>
</reference>
<dbReference type="InterPro" id="IPR025886">
    <property type="entry name" value="PP2-like"/>
</dbReference>
<sequence>MVPMKLEGSGQHCCIDPPTDEREMERNMDARVPCSRIDGWLELEFGEFLVAEGHNWDVEAKLSETEILRLKYGLIVEGIEEDCMYCLKLTRFGVCCAIEL</sequence>
<comment type="caution">
    <text evidence="1">The sequence shown here is derived from an EMBL/GenBank/DDBJ whole genome shotgun (WGS) entry which is preliminary data.</text>
</comment>
<dbReference type="EMBL" id="JACGWM010000004">
    <property type="protein sequence ID" value="KAL0376764.1"/>
    <property type="molecule type" value="Genomic_DNA"/>
</dbReference>
<proteinExistence type="predicted"/>
<dbReference type="AlphaFoldDB" id="A0AAW2R9T0"/>
<dbReference type="Pfam" id="PF14299">
    <property type="entry name" value="PP2"/>
    <property type="match status" value="1"/>
</dbReference>
<name>A0AAW2R9T0_9LAMI</name>
<evidence type="ECO:0000313" key="1">
    <source>
        <dbReference type="EMBL" id="KAL0376764.1"/>
    </source>
</evidence>
<organism evidence="1">
    <name type="scientific">Sesamum calycinum</name>
    <dbReference type="NCBI Taxonomy" id="2727403"/>
    <lineage>
        <taxon>Eukaryota</taxon>
        <taxon>Viridiplantae</taxon>
        <taxon>Streptophyta</taxon>
        <taxon>Embryophyta</taxon>
        <taxon>Tracheophyta</taxon>
        <taxon>Spermatophyta</taxon>
        <taxon>Magnoliopsida</taxon>
        <taxon>eudicotyledons</taxon>
        <taxon>Gunneridae</taxon>
        <taxon>Pentapetalae</taxon>
        <taxon>asterids</taxon>
        <taxon>lamiids</taxon>
        <taxon>Lamiales</taxon>
        <taxon>Pedaliaceae</taxon>
        <taxon>Sesamum</taxon>
    </lineage>
</organism>